<feature type="transmembrane region" description="Helical" evidence="1">
    <location>
        <begin position="12"/>
        <end position="38"/>
    </location>
</feature>
<name>A0A7G7W905_9BACT</name>
<accession>A0A7G7W905</accession>
<evidence type="ECO:0000256" key="1">
    <source>
        <dbReference type="SAM" id="Phobius"/>
    </source>
</evidence>
<evidence type="ECO:0000313" key="3">
    <source>
        <dbReference type="Proteomes" id="UP000515489"/>
    </source>
</evidence>
<feature type="transmembrane region" description="Helical" evidence="1">
    <location>
        <begin position="50"/>
        <end position="69"/>
    </location>
</feature>
<gene>
    <name evidence="2" type="ORF">H4317_03240</name>
</gene>
<keyword evidence="3" id="KW-1185">Reference proteome</keyword>
<keyword evidence="1" id="KW-0472">Membrane</keyword>
<proteinExistence type="predicted"/>
<reference evidence="2 3" key="1">
    <citation type="submission" date="2020-08" db="EMBL/GenBank/DDBJ databases">
        <title>Hymenobacter sp. S2-20-2 genome sequencing.</title>
        <authorList>
            <person name="Jin L."/>
        </authorList>
    </citation>
    <scope>NUCLEOTIDE SEQUENCE [LARGE SCALE GENOMIC DNA]</scope>
    <source>
        <strain evidence="2 3">S2-20-2</strain>
    </source>
</reference>
<sequence length="80" mass="9022">MAPLPPVTRRIVGMMNVLAGFMLLTALALRMGVTYVAYQQAGMAALYNQQFFISLLLLAGGMFLLRYGWRLLRRNNNIID</sequence>
<organism evidence="2 3">
    <name type="scientific">Hymenobacter sediminicola</name>
    <dbReference type="NCBI Taxonomy" id="2761579"/>
    <lineage>
        <taxon>Bacteria</taxon>
        <taxon>Pseudomonadati</taxon>
        <taxon>Bacteroidota</taxon>
        <taxon>Cytophagia</taxon>
        <taxon>Cytophagales</taxon>
        <taxon>Hymenobacteraceae</taxon>
        <taxon>Hymenobacter</taxon>
    </lineage>
</organism>
<evidence type="ECO:0000313" key="2">
    <source>
        <dbReference type="EMBL" id="QNH62848.1"/>
    </source>
</evidence>
<keyword evidence="1" id="KW-0812">Transmembrane</keyword>
<dbReference type="EMBL" id="CP060202">
    <property type="protein sequence ID" value="QNH62848.1"/>
    <property type="molecule type" value="Genomic_DNA"/>
</dbReference>
<dbReference type="AlphaFoldDB" id="A0A7G7W905"/>
<dbReference type="KEGG" id="hsk:H4317_03240"/>
<protein>
    <submittedName>
        <fullName evidence="2">Uncharacterized protein</fullName>
    </submittedName>
</protein>
<keyword evidence="1" id="KW-1133">Transmembrane helix</keyword>
<dbReference type="RefSeq" id="WP_185888752.1">
    <property type="nucleotide sequence ID" value="NZ_CP060202.1"/>
</dbReference>
<dbReference type="Proteomes" id="UP000515489">
    <property type="component" value="Chromosome"/>
</dbReference>